<organism evidence="3">
    <name type="scientific">Menopon gallinae</name>
    <name type="common">poultry shaft louse</name>
    <dbReference type="NCBI Taxonomy" id="328185"/>
    <lineage>
        <taxon>Eukaryota</taxon>
        <taxon>Metazoa</taxon>
        <taxon>Ecdysozoa</taxon>
        <taxon>Arthropoda</taxon>
        <taxon>Hexapoda</taxon>
        <taxon>Insecta</taxon>
        <taxon>Pterygota</taxon>
        <taxon>Neoptera</taxon>
        <taxon>Paraneoptera</taxon>
        <taxon>Psocodea</taxon>
        <taxon>Troctomorpha</taxon>
        <taxon>Phthiraptera</taxon>
        <taxon>Amblycera</taxon>
        <taxon>Menoponidae</taxon>
        <taxon>Menopon</taxon>
    </lineage>
</organism>
<evidence type="ECO:0000256" key="2">
    <source>
        <dbReference type="SAM" id="MobiDB-lite"/>
    </source>
</evidence>
<feature type="region of interest" description="Disordered" evidence="2">
    <location>
        <begin position="576"/>
        <end position="595"/>
    </location>
</feature>
<reference evidence="3" key="1">
    <citation type="journal article" date="2024" name="Gigascience">
        <title>Chromosome-level genome of the poultry shaft louse Menopon gallinae provides insight into the host-switching and adaptive evolution of parasitic lice.</title>
        <authorList>
            <person name="Xu Y."/>
            <person name="Ma L."/>
            <person name="Liu S."/>
            <person name="Liang Y."/>
            <person name="Liu Q."/>
            <person name="He Z."/>
            <person name="Tian L."/>
            <person name="Duan Y."/>
            <person name="Cai W."/>
            <person name="Li H."/>
            <person name="Song F."/>
        </authorList>
    </citation>
    <scope>NUCLEOTIDE SEQUENCE</scope>
    <source>
        <strain evidence="3">Cailab_2023a</strain>
    </source>
</reference>
<feature type="coiled-coil region" evidence="1">
    <location>
        <begin position="271"/>
        <end position="298"/>
    </location>
</feature>
<name>A0AAW2IBM9_9NEOP</name>
<dbReference type="AlphaFoldDB" id="A0AAW2IBM9"/>
<proteinExistence type="predicted"/>
<sequence length="814" mass="96301">MACENWPPPLPSLPLYPPCIKKPKEPEKPPPVAPKNSTHEEWWRDFLAQALKRAAESDKKKKSCLYELTSKQRRELLPVRIPTKREKLIRKIPLPAGSYPPNGLPIWERLYLDCPLPMLGAPPDALVFARQQIGQKLWKTGEEQEFILYDPQGYEVQFSYENVHDPHLTNYYQGREIRGFLLSRGEASADGWSICTLKRFNQYRKYLRRVHLSLVHKELEYQDALQYELHMIKMYKQIMDETMEQTERKAMMEEAGAANREALRDYHMNRIKRLLKNIRDKERRVRKLYKRRAREQELRIKKGQRLQAEQELKKKISDELNRRKKIATLRRWHESDEKRMKFLRKIAEDKARQKAEKVRQRWHRKIDNQRMMFAAQDEHLELHANIRKENIELRNKYAEKIRQKQLEQFQELQKVQLRKKAVAKRRKEETRMSVAVMEAWLGILKTEYDFDTEEYRVKKSLNSTMAELLSQDTEGPNRYSIITMARNRIQREQTIPLQVSFAIEMILETSIELWASKRIRSFLETVAQTLIEHGYKSMEELKIRNKIVVREPSRNYKASEPKGIIYKSEEAYEAERRARRGSKATDSSRTTLAETEIGRDLVKESKREEEQQVSIAAPEFSKGVMVSYVHFGPVKVFEYPNEEEAQFDLKPVKGRPKTPMPSHRTLCEAGFSEERLKDVLPTLSDVAVLKEKEKFKKTFRNAAFNLYRRACAITEAAYNPFSRIRIINKLTFLGDTERSNVTRILCFLIMNRPEKTIFESEEFEWMCKALAREAVNEVLKPPEFQKVPNDGVARTKIMFYKSKKRNVTNVPKRD</sequence>
<comment type="caution">
    <text evidence="3">The sequence shown here is derived from an EMBL/GenBank/DDBJ whole genome shotgun (WGS) entry which is preliminary data.</text>
</comment>
<gene>
    <name evidence="3" type="ORF">PYX00_001131</name>
</gene>
<accession>A0AAW2IBM9</accession>
<keyword evidence="1" id="KW-0175">Coiled coil</keyword>
<feature type="compositionally biased region" description="Pro residues" evidence="2">
    <location>
        <begin position="1"/>
        <end position="17"/>
    </location>
</feature>
<evidence type="ECO:0000256" key="1">
    <source>
        <dbReference type="SAM" id="Coils"/>
    </source>
</evidence>
<dbReference type="EMBL" id="JARGDH010000001">
    <property type="protein sequence ID" value="KAL0279614.1"/>
    <property type="molecule type" value="Genomic_DNA"/>
</dbReference>
<feature type="compositionally biased region" description="Polar residues" evidence="2">
    <location>
        <begin position="584"/>
        <end position="593"/>
    </location>
</feature>
<feature type="region of interest" description="Disordered" evidence="2">
    <location>
        <begin position="1"/>
        <end position="38"/>
    </location>
</feature>
<protein>
    <submittedName>
        <fullName evidence="3">Uncharacterized protein</fullName>
    </submittedName>
</protein>
<evidence type="ECO:0000313" key="3">
    <source>
        <dbReference type="EMBL" id="KAL0279614.1"/>
    </source>
</evidence>